<dbReference type="InterPro" id="IPR017449">
    <property type="entry name" value="Pro-tRNA_synth_II"/>
</dbReference>
<dbReference type="RefSeq" id="WP_116421743.1">
    <property type="nucleotide sequence ID" value="NZ_NMUE01000042.1"/>
</dbReference>
<dbReference type="CDD" id="cd00778">
    <property type="entry name" value="ProRS_core_arch_euk"/>
    <property type="match status" value="1"/>
</dbReference>
<evidence type="ECO:0000256" key="8">
    <source>
        <dbReference type="HAMAP-Rule" id="MF_01571"/>
    </source>
</evidence>
<dbReference type="SMART" id="SM00946">
    <property type="entry name" value="ProRS-C_1"/>
    <property type="match status" value="1"/>
</dbReference>
<dbReference type="EMBL" id="NMUF01000017">
    <property type="protein sequence ID" value="RFA98424.1"/>
    <property type="molecule type" value="Genomic_DNA"/>
</dbReference>
<keyword evidence="3 8" id="KW-0067">ATP-binding</keyword>
<evidence type="ECO:0000256" key="5">
    <source>
        <dbReference type="ARBA" id="ARBA00023146"/>
    </source>
</evidence>
<protein>
    <recommendedName>
        <fullName evidence="8">Proline--tRNA ligase</fullName>
        <ecNumber evidence="8">6.1.1.15</ecNumber>
    </recommendedName>
    <alternativeName>
        <fullName evidence="8">Prolyl-tRNA synthetase</fullName>
        <shortName evidence="8">ProRS</shortName>
    </alternativeName>
</protein>
<dbReference type="SUPFAM" id="SSF52954">
    <property type="entry name" value="Class II aaRS ABD-related"/>
    <property type="match status" value="1"/>
</dbReference>
<dbReference type="GO" id="GO:0005737">
    <property type="term" value="C:cytoplasm"/>
    <property type="evidence" value="ECO:0007669"/>
    <property type="project" value="UniProtKB-SubCell"/>
</dbReference>
<organism evidence="10 13">
    <name type="scientific">Pyrobaculum aerophilum</name>
    <dbReference type="NCBI Taxonomy" id="13773"/>
    <lineage>
        <taxon>Archaea</taxon>
        <taxon>Thermoproteota</taxon>
        <taxon>Thermoprotei</taxon>
        <taxon>Thermoproteales</taxon>
        <taxon>Thermoproteaceae</taxon>
        <taxon>Pyrobaculum</taxon>
    </lineage>
</organism>
<accession>A0A371QVM4</accession>
<dbReference type="GO" id="GO:0017101">
    <property type="term" value="C:aminoacyl-tRNA synthetase multienzyme complex"/>
    <property type="evidence" value="ECO:0007669"/>
    <property type="project" value="TreeGrafter"/>
</dbReference>
<proteinExistence type="inferred from homology"/>
<dbReference type="AlphaFoldDB" id="A0A371QVM4"/>
<dbReference type="CDD" id="cd00862">
    <property type="entry name" value="ProRS_anticodon_zinc"/>
    <property type="match status" value="1"/>
</dbReference>
<evidence type="ECO:0000313" key="13">
    <source>
        <dbReference type="Proteomes" id="UP000257123"/>
    </source>
</evidence>
<dbReference type="SUPFAM" id="SSF55681">
    <property type="entry name" value="Class II aaRS and biotin synthetases"/>
    <property type="match status" value="1"/>
</dbReference>
<dbReference type="InterPro" id="IPR002316">
    <property type="entry name" value="Pro-tRNA-ligase_IIa"/>
</dbReference>
<evidence type="ECO:0000256" key="2">
    <source>
        <dbReference type="ARBA" id="ARBA00022741"/>
    </source>
</evidence>
<keyword evidence="5 8" id="KW-0030">Aminoacyl-tRNA synthetase</keyword>
<feature type="domain" description="Aminoacyl-transfer RNA synthetases class-II family profile" evidence="9">
    <location>
        <begin position="41"/>
        <end position="287"/>
    </location>
</feature>
<comment type="domain">
    <text evidence="8">Consists of three domains: the N-terminal catalytic domain, the anticodon-binding domain and the C-terminal extension.</text>
</comment>
<dbReference type="SUPFAM" id="SSF64586">
    <property type="entry name" value="C-terminal domain of ProRS"/>
    <property type="match status" value="1"/>
</dbReference>
<dbReference type="EC" id="6.1.1.15" evidence="8"/>
<name>A0A371QVM4_9CREN</name>
<comment type="subunit">
    <text evidence="8">Homodimer.</text>
</comment>
<dbReference type="Gene3D" id="3.30.110.30">
    <property type="entry name" value="C-terminal domain of ProRS"/>
    <property type="match status" value="1"/>
</dbReference>
<evidence type="ECO:0000313" key="12">
    <source>
        <dbReference type="Proteomes" id="UP000256877"/>
    </source>
</evidence>
<dbReference type="Proteomes" id="UP000256877">
    <property type="component" value="Unassembled WGS sequence"/>
</dbReference>
<dbReference type="PANTHER" id="PTHR43382:SF2">
    <property type="entry name" value="BIFUNCTIONAL GLUTAMATE_PROLINE--TRNA LIGASE"/>
    <property type="match status" value="1"/>
</dbReference>
<evidence type="ECO:0000313" key="10">
    <source>
        <dbReference type="EMBL" id="RFA94211.1"/>
    </source>
</evidence>
<dbReference type="PRINTS" id="PR01046">
    <property type="entry name" value="TRNASYNTHPRO"/>
</dbReference>
<evidence type="ECO:0000256" key="3">
    <source>
        <dbReference type="ARBA" id="ARBA00022840"/>
    </source>
</evidence>
<dbReference type="FunFam" id="3.40.50.800:FF:000005">
    <property type="entry name" value="bifunctional glutamate/proline--tRNA ligase"/>
    <property type="match status" value="1"/>
</dbReference>
<evidence type="ECO:0000259" key="9">
    <source>
        <dbReference type="PROSITE" id="PS50862"/>
    </source>
</evidence>
<dbReference type="Pfam" id="PF00587">
    <property type="entry name" value="tRNA-synt_2b"/>
    <property type="match status" value="1"/>
</dbReference>
<evidence type="ECO:0000256" key="1">
    <source>
        <dbReference type="ARBA" id="ARBA00022598"/>
    </source>
</evidence>
<evidence type="ECO:0000256" key="4">
    <source>
        <dbReference type="ARBA" id="ARBA00022917"/>
    </source>
</evidence>
<evidence type="ECO:0000256" key="7">
    <source>
        <dbReference type="ARBA" id="ARBA00060806"/>
    </source>
</evidence>
<dbReference type="InterPro" id="IPR004154">
    <property type="entry name" value="Anticodon-bd"/>
</dbReference>
<dbReference type="InterPro" id="IPR004499">
    <property type="entry name" value="Pro-tRNA-ligase_IIa_arc-type"/>
</dbReference>
<dbReference type="PROSITE" id="PS50862">
    <property type="entry name" value="AA_TRNA_LIGASE_II"/>
    <property type="match status" value="1"/>
</dbReference>
<comment type="similarity">
    <text evidence="7 8">Belongs to the class-II aminoacyl-tRNA synthetase family. ProS type 3 subfamily.</text>
</comment>
<dbReference type="InterPro" id="IPR036621">
    <property type="entry name" value="Anticodon-bd_dom_sf"/>
</dbReference>
<dbReference type="InterPro" id="IPR033721">
    <property type="entry name" value="ProRS_core_arch_euk"/>
</dbReference>
<dbReference type="HAMAP" id="MF_01571">
    <property type="entry name" value="Pro_tRNA_synth_type3"/>
    <property type="match status" value="1"/>
</dbReference>
<dbReference type="NCBIfam" id="TIGR00408">
    <property type="entry name" value="proS_fam_I"/>
    <property type="match status" value="1"/>
</dbReference>
<dbReference type="FunFam" id="3.30.930.10:FF:000037">
    <property type="entry name" value="Proline--tRNA ligase"/>
    <property type="match status" value="1"/>
</dbReference>
<evidence type="ECO:0000256" key="6">
    <source>
        <dbReference type="ARBA" id="ARBA00047671"/>
    </source>
</evidence>
<keyword evidence="1 8" id="KW-0436">Ligase</keyword>
<dbReference type="InterPro" id="IPR002314">
    <property type="entry name" value="aa-tRNA-synt_IIb"/>
</dbReference>
<evidence type="ECO:0000313" key="11">
    <source>
        <dbReference type="EMBL" id="RFA98424.1"/>
    </source>
</evidence>
<dbReference type="Gene3D" id="3.30.930.10">
    <property type="entry name" value="Bira Bifunctional Protein, Domain 2"/>
    <property type="match status" value="1"/>
</dbReference>
<dbReference type="OrthoDB" id="7375at2157"/>
<dbReference type="Gene3D" id="3.40.50.800">
    <property type="entry name" value="Anticodon-binding domain"/>
    <property type="match status" value="1"/>
</dbReference>
<comment type="function">
    <text evidence="8">Catalyzes the attachment of proline to tRNA(Pro) in a two-step reaction: proline is first activated by ATP to form Pro-AMP and then transferred to the acceptor end of tRNA(Pro).</text>
</comment>
<sequence>MELIRGARPYSREKLKSNLIEWFHWLLREAELYDVRYPVKGAYVWRPYGMKIRRNVENLIRKFHDETGHEEVLFPVFIPYEFFGKESQHIKGFEKEVFWVSKGGEAGERLVLRPTSETAIMPMVKLWIQDYKDLPLKVYQIVSVFRAETKMTHPMIRLREISMFKEAHTVHADKEDAERQVREAVEIYKRIFDEMCLAYLINKRPEWDKFAGAEYTIAFDTILPDGRTLQIGTVHYLGTNFTKVFEVTYLDADGTRKLAHTTSYGISERSIAAMLITHGDDGGTTLPPKLAPIQVVVIPIYYGEEEAPLVMPLVRETANRLNEAGIRVYVDERADKTPGWKFYYWELKGVPLRVEIGKRDVEKRQAVIVRRDTLEKYAVSINELVDAVKQLMKSVEENLRKRAWEELKGRVVKAEDIEVAKAAIKEGKVVEIPWSGDNDCGIKIQELVGADALGIPLDADASVGGYDLRDLACKERRAELWLRLSERY</sequence>
<keyword evidence="4 8" id="KW-0648">Protein biosynthesis</keyword>
<dbReference type="Pfam" id="PF09180">
    <property type="entry name" value="ProRS-C_1"/>
    <property type="match status" value="1"/>
</dbReference>
<dbReference type="Pfam" id="PF03129">
    <property type="entry name" value="HGTP_anticodon"/>
    <property type="match status" value="1"/>
</dbReference>
<comment type="subcellular location">
    <subcellularLocation>
        <location evidence="8">Cytoplasm</location>
    </subcellularLocation>
</comment>
<dbReference type="InterPro" id="IPR045864">
    <property type="entry name" value="aa-tRNA-synth_II/BPL/LPL"/>
</dbReference>
<dbReference type="EMBL" id="NMUE01000042">
    <property type="protein sequence ID" value="RFA94211.1"/>
    <property type="molecule type" value="Genomic_DNA"/>
</dbReference>
<keyword evidence="2 8" id="KW-0547">Nucleotide-binding</keyword>
<dbReference type="GO" id="GO:0005524">
    <property type="term" value="F:ATP binding"/>
    <property type="evidence" value="ECO:0007669"/>
    <property type="project" value="UniProtKB-UniRule"/>
</dbReference>
<comment type="catalytic activity">
    <reaction evidence="6 8">
        <text>tRNA(Pro) + L-proline + ATP = L-prolyl-tRNA(Pro) + AMP + diphosphate</text>
        <dbReference type="Rhea" id="RHEA:14305"/>
        <dbReference type="Rhea" id="RHEA-COMP:9700"/>
        <dbReference type="Rhea" id="RHEA-COMP:9702"/>
        <dbReference type="ChEBI" id="CHEBI:30616"/>
        <dbReference type="ChEBI" id="CHEBI:33019"/>
        <dbReference type="ChEBI" id="CHEBI:60039"/>
        <dbReference type="ChEBI" id="CHEBI:78442"/>
        <dbReference type="ChEBI" id="CHEBI:78532"/>
        <dbReference type="ChEBI" id="CHEBI:456215"/>
        <dbReference type="EC" id="6.1.1.15"/>
    </reaction>
</comment>
<dbReference type="PANTHER" id="PTHR43382">
    <property type="entry name" value="PROLYL-TRNA SYNTHETASE"/>
    <property type="match status" value="1"/>
</dbReference>
<comment type="caution">
    <text evidence="10">The sequence shown here is derived from an EMBL/GenBank/DDBJ whole genome shotgun (WGS) entry which is preliminary data.</text>
</comment>
<gene>
    <name evidence="8" type="primary">proS</name>
    <name evidence="10" type="ORF">CGL51_10890</name>
    <name evidence="11" type="ORF">CGL52_07305</name>
</gene>
<dbReference type="Proteomes" id="UP000257123">
    <property type="component" value="Unassembled WGS sequence"/>
</dbReference>
<keyword evidence="8" id="KW-0963">Cytoplasm</keyword>
<dbReference type="GO" id="GO:0004827">
    <property type="term" value="F:proline-tRNA ligase activity"/>
    <property type="evidence" value="ECO:0007669"/>
    <property type="project" value="UniProtKB-UniRule"/>
</dbReference>
<dbReference type="InterPro" id="IPR006195">
    <property type="entry name" value="aa-tRNA-synth_II"/>
</dbReference>
<dbReference type="GO" id="GO:0006433">
    <property type="term" value="P:prolyl-tRNA aminoacylation"/>
    <property type="evidence" value="ECO:0007669"/>
    <property type="project" value="UniProtKB-UniRule"/>
</dbReference>
<reference evidence="12 13" key="1">
    <citation type="submission" date="2017-07" db="EMBL/GenBank/DDBJ databases">
        <title>Draft genome sequence of aerobic hyperthermophilic archaea, Pyrobaculum aerophilum YKB31 and YKB32.</title>
        <authorList>
            <person name="Mochizuki T."/>
            <person name="Berliner A.J."/>
            <person name="Yoshida-Takashima Y."/>
            <person name="Takaki Y."/>
            <person name="Nunoura T."/>
            <person name="Takai K."/>
        </authorList>
    </citation>
    <scope>NUCLEOTIDE SEQUENCE [LARGE SCALE GENOMIC DNA]</scope>
    <source>
        <strain evidence="10 13">YKB31</strain>
        <strain evidence="11 12">YKB32</strain>
    </source>
</reference>
<dbReference type="InterPro" id="IPR016061">
    <property type="entry name" value="Pro-tRNA_ligase_II_C"/>
</dbReference>